<protein>
    <submittedName>
        <fullName evidence="2">Uncharacterized protein</fullName>
    </submittedName>
</protein>
<feature type="transmembrane region" description="Helical" evidence="1">
    <location>
        <begin position="99"/>
        <end position="123"/>
    </location>
</feature>
<gene>
    <name evidence="2" type="ORF">PGLA2088_LOCUS15708</name>
</gene>
<keyword evidence="1" id="KW-0812">Transmembrane</keyword>
<keyword evidence="1" id="KW-1133">Transmembrane helix</keyword>
<dbReference type="EMBL" id="CAJNNW010019563">
    <property type="protein sequence ID" value="CAE8664753.1"/>
    <property type="molecule type" value="Genomic_DNA"/>
</dbReference>
<reference evidence="2" key="1">
    <citation type="submission" date="2021-02" db="EMBL/GenBank/DDBJ databases">
        <authorList>
            <person name="Dougan E. K."/>
            <person name="Rhodes N."/>
            <person name="Thang M."/>
            <person name="Chan C."/>
        </authorList>
    </citation>
    <scope>NUCLEOTIDE SEQUENCE</scope>
</reference>
<accession>A0A813J720</accession>
<organism evidence="2 3">
    <name type="scientific">Polarella glacialis</name>
    <name type="common">Dinoflagellate</name>
    <dbReference type="NCBI Taxonomy" id="89957"/>
    <lineage>
        <taxon>Eukaryota</taxon>
        <taxon>Sar</taxon>
        <taxon>Alveolata</taxon>
        <taxon>Dinophyceae</taxon>
        <taxon>Suessiales</taxon>
        <taxon>Suessiaceae</taxon>
        <taxon>Polarella</taxon>
    </lineage>
</organism>
<sequence>MDSTRRLYTPGFEDWDYGWAGIITDYLILVTCVVLASITLSRSKGPRLWWSITSQLLVFLVLNGIAYGGGGSAHHLLNTYHSDGGVMGKAWGAKNSGWMYPWLVAMIFSSLTGAFALSTICAFSSYPSWSGIPGYVIGGSVAVMEAYIFIATDTGVEVTGTANGLWGMGSAAIGTAVLAVGLCQRGPSGGLAMALGGMTSLLLGFLVVLSVPGSCRKVGDEHEGCPFPEIFNQNAVFHVLIIISLILVTLGALQKAEADDIKLPQ</sequence>
<proteinExistence type="predicted"/>
<feature type="transmembrane region" description="Helical" evidence="1">
    <location>
        <begin position="48"/>
        <end position="67"/>
    </location>
</feature>
<feature type="transmembrane region" description="Helical" evidence="1">
    <location>
        <begin position="164"/>
        <end position="183"/>
    </location>
</feature>
<feature type="transmembrane region" description="Helical" evidence="1">
    <location>
        <begin position="231"/>
        <end position="253"/>
    </location>
</feature>
<evidence type="ECO:0000313" key="2">
    <source>
        <dbReference type="EMBL" id="CAE8664753.1"/>
    </source>
</evidence>
<dbReference type="Proteomes" id="UP000626109">
    <property type="component" value="Unassembled WGS sequence"/>
</dbReference>
<keyword evidence="1" id="KW-0472">Membrane</keyword>
<feature type="transmembrane region" description="Helical" evidence="1">
    <location>
        <begin position="190"/>
        <end position="211"/>
    </location>
</feature>
<feature type="transmembrane region" description="Helical" evidence="1">
    <location>
        <begin position="135"/>
        <end position="152"/>
    </location>
</feature>
<name>A0A813J720_POLGL</name>
<comment type="caution">
    <text evidence="2">The sequence shown here is derived from an EMBL/GenBank/DDBJ whole genome shotgun (WGS) entry which is preliminary data.</text>
</comment>
<dbReference type="AlphaFoldDB" id="A0A813J720"/>
<feature type="transmembrane region" description="Helical" evidence="1">
    <location>
        <begin position="17"/>
        <end position="36"/>
    </location>
</feature>
<evidence type="ECO:0000313" key="3">
    <source>
        <dbReference type="Proteomes" id="UP000626109"/>
    </source>
</evidence>
<evidence type="ECO:0000256" key="1">
    <source>
        <dbReference type="SAM" id="Phobius"/>
    </source>
</evidence>